<dbReference type="AlphaFoldDB" id="A0AAE0FI67"/>
<reference evidence="1 2" key="1">
    <citation type="journal article" date="2015" name="Genome Biol. Evol.">
        <title>Comparative Genomics of a Bacterivorous Green Alga Reveals Evolutionary Causalities and Consequences of Phago-Mixotrophic Mode of Nutrition.</title>
        <authorList>
            <person name="Burns J.A."/>
            <person name="Paasch A."/>
            <person name="Narechania A."/>
            <person name="Kim E."/>
        </authorList>
    </citation>
    <scope>NUCLEOTIDE SEQUENCE [LARGE SCALE GENOMIC DNA]</scope>
    <source>
        <strain evidence="1 2">PLY_AMNH</strain>
    </source>
</reference>
<dbReference type="PANTHER" id="PTHR34958">
    <property type="entry name" value="CONDITIONAL LOSS-OF-GROWTH 1"/>
    <property type="match status" value="1"/>
</dbReference>
<evidence type="ECO:0000313" key="1">
    <source>
        <dbReference type="EMBL" id="KAK3259920.1"/>
    </source>
</evidence>
<organism evidence="1 2">
    <name type="scientific">Cymbomonas tetramitiformis</name>
    <dbReference type="NCBI Taxonomy" id="36881"/>
    <lineage>
        <taxon>Eukaryota</taxon>
        <taxon>Viridiplantae</taxon>
        <taxon>Chlorophyta</taxon>
        <taxon>Pyramimonadophyceae</taxon>
        <taxon>Pyramimonadales</taxon>
        <taxon>Pyramimonadaceae</taxon>
        <taxon>Cymbomonas</taxon>
    </lineage>
</organism>
<comment type="caution">
    <text evidence="1">The sequence shown here is derived from an EMBL/GenBank/DDBJ whole genome shotgun (WGS) entry which is preliminary data.</text>
</comment>
<accession>A0AAE0FI67</accession>
<dbReference type="PANTHER" id="PTHR34958:SF1">
    <property type="entry name" value="ARMADILLO-LIKE HELICAL DOMAIN-CONTAINING PROTEIN"/>
    <property type="match status" value="1"/>
</dbReference>
<dbReference type="Proteomes" id="UP001190700">
    <property type="component" value="Unassembled WGS sequence"/>
</dbReference>
<keyword evidence="2" id="KW-1185">Reference proteome</keyword>
<gene>
    <name evidence="1" type="ORF">CYMTET_31106</name>
</gene>
<sequence>MDDWLLLVLNELLLHISLVMESSAAVWAAGASCLLAIGCVKGRLRGTGPEGRRMCEETAPPLDMRALRGLLGACVKFGWDPLLHCQLVSIATSLLYVGAPNFDGHEVYNLDHAELARLGGIDFICTQFKRDLFAVLLEHSLEAAELGVVETPRHGFSNSFSTFSGTASPNFHDRRLSLATDDRHTLARALANAQGAEAFAAQFRLAQPGFAAGMLPLLEELLHEELTSKEISRRLLAQLLSVLESVACDMVAISPSLAPQTAATLRRGAASAWQYLQRLIQSEHPDARQDGESWLFQLLVAECNQRFARLMEAHAHTRPFASTALQESPDGDVERMPPLLLPPTDIEHTQADRLLHDLVQAGTPQAISSYLAILQRLFLHIQHSAARSLPPSPASGPAGPLRGSRKPVHAKEGCAVRCALATLDLGLTWLMLQTSDTELAAQSWMQASRMVLSAVSVPAGAGSATPVRSASLTTDFLTGRSKVPHALLGHISPELLHHLLRRAPTRRPQGLGGGVQEVGADHGEMRAVLLLLVMGRCGEAGPTPPEALPAGAAPCGTFLAADDFYASFLTDVDARVAYYTSAFILKRITTLASQSQGEGARYREAMRQLVIRAQQANDERLLQNPFFTLNGLLPTLQVPATGV</sequence>
<protein>
    <submittedName>
        <fullName evidence="1">Uncharacterized protein</fullName>
    </submittedName>
</protein>
<dbReference type="EMBL" id="LGRX02018372">
    <property type="protein sequence ID" value="KAK3259920.1"/>
    <property type="molecule type" value="Genomic_DNA"/>
</dbReference>
<evidence type="ECO:0000313" key="2">
    <source>
        <dbReference type="Proteomes" id="UP001190700"/>
    </source>
</evidence>
<proteinExistence type="predicted"/>
<name>A0AAE0FI67_9CHLO</name>